<dbReference type="AlphaFoldDB" id="A0A813IBX3"/>
<dbReference type="Gene3D" id="3.10.580.10">
    <property type="entry name" value="CBS-domain"/>
    <property type="match status" value="1"/>
</dbReference>
<feature type="non-terminal residue" evidence="6">
    <location>
        <position position="1"/>
    </location>
</feature>
<dbReference type="PANTHER" id="PTHR12064:SF97">
    <property type="entry name" value="METAL TRANSPORTER CNNM-5"/>
    <property type="match status" value="1"/>
</dbReference>
<evidence type="ECO:0000256" key="3">
    <source>
        <dbReference type="SAM" id="MobiDB-lite"/>
    </source>
</evidence>
<dbReference type="Pfam" id="PF01595">
    <property type="entry name" value="CNNM"/>
    <property type="match status" value="1"/>
</dbReference>
<dbReference type="GO" id="GO:0010960">
    <property type="term" value="P:magnesium ion homeostasis"/>
    <property type="evidence" value="ECO:0007669"/>
    <property type="project" value="InterPro"/>
</dbReference>
<keyword evidence="2 4" id="KW-0812">Transmembrane</keyword>
<evidence type="ECO:0000259" key="5">
    <source>
        <dbReference type="PROSITE" id="PS51846"/>
    </source>
</evidence>
<name>A0A813IBX3_POLGL</name>
<evidence type="ECO:0000313" key="6">
    <source>
        <dbReference type="EMBL" id="CAE8650118.1"/>
    </source>
</evidence>
<dbReference type="InterPro" id="IPR045095">
    <property type="entry name" value="ACDP"/>
</dbReference>
<feature type="region of interest" description="Disordered" evidence="3">
    <location>
        <begin position="592"/>
        <end position="616"/>
    </location>
</feature>
<proteinExistence type="predicted"/>
<evidence type="ECO:0000256" key="2">
    <source>
        <dbReference type="PROSITE-ProRule" id="PRU01193"/>
    </source>
</evidence>
<feature type="transmembrane region" description="Helical" evidence="4">
    <location>
        <begin position="86"/>
        <end position="110"/>
    </location>
</feature>
<dbReference type="GO" id="GO:0030026">
    <property type="term" value="P:intracellular manganese ion homeostasis"/>
    <property type="evidence" value="ECO:0007669"/>
    <property type="project" value="TreeGrafter"/>
</dbReference>
<dbReference type="InterPro" id="IPR002550">
    <property type="entry name" value="CNNM"/>
</dbReference>
<evidence type="ECO:0000256" key="1">
    <source>
        <dbReference type="ARBA" id="ARBA00022737"/>
    </source>
</evidence>
<dbReference type="Proteomes" id="UP000626109">
    <property type="component" value="Unassembled WGS sequence"/>
</dbReference>
<dbReference type="GO" id="GO:0005737">
    <property type="term" value="C:cytoplasm"/>
    <property type="evidence" value="ECO:0007669"/>
    <property type="project" value="TreeGrafter"/>
</dbReference>
<dbReference type="PANTHER" id="PTHR12064">
    <property type="entry name" value="METAL TRANSPORTER CNNM"/>
    <property type="match status" value="1"/>
</dbReference>
<organism evidence="6 7">
    <name type="scientific">Polarella glacialis</name>
    <name type="common">Dinoflagellate</name>
    <dbReference type="NCBI Taxonomy" id="89957"/>
    <lineage>
        <taxon>Eukaryota</taxon>
        <taxon>Sar</taxon>
        <taxon>Alveolata</taxon>
        <taxon>Dinophyceae</taxon>
        <taxon>Suessiales</taxon>
        <taxon>Suessiaceae</taxon>
        <taxon>Polarella</taxon>
    </lineage>
</organism>
<comment type="caution">
    <text evidence="6">The sequence shown here is derived from an EMBL/GenBank/DDBJ whole genome shotgun (WGS) entry which is preliminary data.</text>
</comment>
<gene>
    <name evidence="6" type="ORF">PGLA2088_LOCUS8010</name>
</gene>
<feature type="domain" description="CNNM transmembrane" evidence="5">
    <location>
        <begin position="82"/>
        <end position="301"/>
    </location>
</feature>
<dbReference type="GO" id="GO:0016020">
    <property type="term" value="C:membrane"/>
    <property type="evidence" value="ECO:0007669"/>
    <property type="project" value="UniProtKB-UniRule"/>
</dbReference>
<dbReference type="EMBL" id="CAJNNW010008524">
    <property type="protein sequence ID" value="CAE8650118.1"/>
    <property type="molecule type" value="Genomic_DNA"/>
</dbReference>
<keyword evidence="2 4" id="KW-1133">Transmembrane helix</keyword>
<dbReference type="PROSITE" id="PS51846">
    <property type="entry name" value="CNNM"/>
    <property type="match status" value="1"/>
</dbReference>
<feature type="transmembrane region" description="Helical" evidence="4">
    <location>
        <begin position="208"/>
        <end position="230"/>
    </location>
</feature>
<protein>
    <recommendedName>
        <fullName evidence="5">CNNM transmembrane domain-containing protein</fullName>
    </recommendedName>
</protein>
<evidence type="ECO:0000313" key="7">
    <source>
        <dbReference type="Proteomes" id="UP000626109"/>
    </source>
</evidence>
<keyword evidence="2 4" id="KW-0472">Membrane</keyword>
<dbReference type="InterPro" id="IPR046342">
    <property type="entry name" value="CBS_dom_sf"/>
</dbReference>
<accession>A0A813IBX3</accession>
<reference evidence="6" key="1">
    <citation type="submission" date="2021-02" db="EMBL/GenBank/DDBJ databases">
        <authorList>
            <person name="Dougan E. K."/>
            <person name="Rhodes N."/>
            <person name="Thang M."/>
            <person name="Chan C."/>
        </authorList>
    </citation>
    <scope>NUCLEOTIDE SEQUENCE</scope>
</reference>
<evidence type="ECO:0000256" key="4">
    <source>
        <dbReference type="SAM" id="Phobius"/>
    </source>
</evidence>
<sequence length="616" mass="69214">AFLVAALFSQSRAREAPSATAAILSCTVLQAANDSSPKQLDCGGLRFHLAAHDDSDLADGRQLESDTALNPEATEEEEFKVGSRHWWFYVSCALCCVISAALAAGLTLGLTSIEEFEMRVLCNHKLEEVEPSAPPDVRLRAQQKLANDQKCAMRILPLISGHYFKTNPNSSVHKVDPSNQHYLLVTLLLLNATANEALPLFLDQLLPSWAACLLSVTVVLFFGEIIPSAIFTGPRQLSLAAALSPVVACAKFLFVPIVWPISLLLDKILGHTEGTHSRAQIKALIRTIRREDSSLEIDEANMIHGVLEMHHKTAQDVAHPLRKAKMLPHDRIISHECVEEIMNWGHSRLFVYRRDPDHPEKRDDIIGVILVKKLLNVSLDANCRVDSVLHALKRPVVLHPEDNLLTTLNKFQAGTCHLAVISPHPDACLFAMRQQEHIPQRARPTMFCSLEDVIEEMLKEEIYDEEDKELGRHTFLGRGDSSARSHRLMLNLKLIPRESSPSERGRTRLWRRSRSMGNGIRRSMSECDLKSWLLEADEELSDGVVFGQRKSILGLRLLTQEVLQDLDHERHHLKTYSFGNSSRENVSQCASPNAYSTRDQTSRWKKPCRQQGQELV</sequence>
<dbReference type="SUPFAM" id="SSF54631">
    <property type="entry name" value="CBS-domain pair"/>
    <property type="match status" value="1"/>
</dbReference>
<feature type="transmembrane region" description="Helical" evidence="4">
    <location>
        <begin position="237"/>
        <end position="259"/>
    </location>
</feature>
<keyword evidence="1" id="KW-0677">Repeat</keyword>